<comment type="similarity">
    <text evidence="2">Belongs to the peptidase S54 family.</text>
</comment>
<evidence type="ECO:0000256" key="5">
    <source>
        <dbReference type="ARBA" id="ARBA00022989"/>
    </source>
</evidence>
<dbReference type="PANTHER" id="PTHR43731">
    <property type="entry name" value="RHOMBOID PROTEASE"/>
    <property type="match status" value="1"/>
</dbReference>
<dbReference type="InterPro" id="IPR035952">
    <property type="entry name" value="Rhomboid-like_sf"/>
</dbReference>
<dbReference type="GO" id="GO:0016020">
    <property type="term" value="C:membrane"/>
    <property type="evidence" value="ECO:0007669"/>
    <property type="project" value="UniProtKB-SubCell"/>
</dbReference>
<keyword evidence="4" id="KW-0378">Hydrolase</keyword>
<keyword evidence="5 7" id="KW-1133">Transmembrane helix</keyword>
<proteinExistence type="inferred from homology"/>
<dbReference type="InterPro" id="IPR050925">
    <property type="entry name" value="Rhomboid_protease_S54"/>
</dbReference>
<evidence type="ECO:0000313" key="10">
    <source>
        <dbReference type="Proteomes" id="UP000277864"/>
    </source>
</evidence>
<feature type="transmembrane region" description="Helical" evidence="7">
    <location>
        <begin position="85"/>
        <end position="105"/>
    </location>
</feature>
<feature type="transmembrane region" description="Helical" evidence="7">
    <location>
        <begin position="175"/>
        <end position="193"/>
    </location>
</feature>
<evidence type="ECO:0000256" key="4">
    <source>
        <dbReference type="ARBA" id="ARBA00022801"/>
    </source>
</evidence>
<evidence type="ECO:0000256" key="2">
    <source>
        <dbReference type="ARBA" id="ARBA00009045"/>
    </source>
</evidence>
<name>A0A3S0A5S3_9ENTE</name>
<keyword evidence="3 7" id="KW-0812">Transmembrane</keyword>
<keyword evidence="9" id="KW-0645">Protease</keyword>
<dbReference type="OrthoDB" id="9813074at2"/>
<comment type="caution">
    <text evidence="9">The sequence shown here is derived from an EMBL/GenBank/DDBJ whole genome shotgun (WGS) entry which is preliminary data.</text>
</comment>
<sequence>MTQKRWEKMIETIQRKWQQWKKGPLMVWILIILTCGVFLGMTLTGLLQGQGLDGSYNSYILIQYGALFRPLVLLQHEYWRLVSPIFVHIGLTHLILNMFTLYFLGRQLELLLGHFRFLAIYLLTGVMGNLFSLAFANPNALSAGASTSLFGLFGIYVTLGQVYKQFPQIQAMSKQMLLLIVLNLLFALPTNLFGGSIDLYGHIGGVIGGLALGLVVSSPLLEKVYPVKSIRNPHIRIIGGMIFIFFIVVTIAYTFKKFGLS</sequence>
<protein>
    <submittedName>
        <fullName evidence="9">Rhomboid family intramembrane serine protease</fullName>
    </submittedName>
</protein>
<keyword evidence="10" id="KW-1185">Reference proteome</keyword>
<evidence type="ECO:0000313" key="9">
    <source>
        <dbReference type="EMBL" id="RST89621.1"/>
    </source>
</evidence>
<dbReference type="SUPFAM" id="SSF144091">
    <property type="entry name" value="Rhomboid-like"/>
    <property type="match status" value="1"/>
</dbReference>
<dbReference type="Pfam" id="PF01694">
    <property type="entry name" value="Rhomboid"/>
    <property type="match status" value="1"/>
</dbReference>
<dbReference type="AlphaFoldDB" id="A0A3S0A5S3"/>
<feature type="transmembrane region" description="Helical" evidence="7">
    <location>
        <begin position="199"/>
        <end position="221"/>
    </location>
</feature>
<feature type="transmembrane region" description="Helical" evidence="7">
    <location>
        <begin position="233"/>
        <end position="255"/>
    </location>
</feature>
<dbReference type="GO" id="GO:0006508">
    <property type="term" value="P:proteolysis"/>
    <property type="evidence" value="ECO:0007669"/>
    <property type="project" value="UniProtKB-KW"/>
</dbReference>
<dbReference type="EMBL" id="PXZH01000001">
    <property type="protein sequence ID" value="RST89621.1"/>
    <property type="molecule type" value="Genomic_DNA"/>
</dbReference>
<reference evidence="9 10" key="1">
    <citation type="submission" date="2018-03" db="EMBL/GenBank/DDBJ databases">
        <authorList>
            <person name="Gulvik C.A."/>
        </authorList>
    </citation>
    <scope>NUCLEOTIDE SEQUENCE [LARGE SCALE GENOMIC DNA]</scope>
    <source>
        <strain evidence="9 10">JCM 31581</strain>
    </source>
</reference>
<dbReference type="PANTHER" id="PTHR43731:SF14">
    <property type="entry name" value="PRESENILIN-ASSOCIATED RHOMBOID-LIKE PROTEIN, MITOCHONDRIAL"/>
    <property type="match status" value="1"/>
</dbReference>
<evidence type="ECO:0000256" key="3">
    <source>
        <dbReference type="ARBA" id="ARBA00022692"/>
    </source>
</evidence>
<evidence type="ECO:0000259" key="8">
    <source>
        <dbReference type="Pfam" id="PF01694"/>
    </source>
</evidence>
<dbReference type="Gene3D" id="1.20.1540.10">
    <property type="entry name" value="Rhomboid-like"/>
    <property type="match status" value="1"/>
</dbReference>
<feature type="transmembrane region" description="Helical" evidence="7">
    <location>
        <begin position="25"/>
        <end position="47"/>
    </location>
</feature>
<dbReference type="GO" id="GO:0004252">
    <property type="term" value="F:serine-type endopeptidase activity"/>
    <property type="evidence" value="ECO:0007669"/>
    <property type="project" value="InterPro"/>
</dbReference>
<comment type="subcellular location">
    <subcellularLocation>
        <location evidence="1">Membrane</location>
        <topology evidence="1">Multi-pass membrane protein</topology>
    </subcellularLocation>
</comment>
<gene>
    <name evidence="9" type="ORF">C7P63_00655</name>
</gene>
<accession>A0A3S0A5S3</accession>
<feature type="transmembrane region" description="Helical" evidence="7">
    <location>
        <begin position="141"/>
        <end position="163"/>
    </location>
</feature>
<dbReference type="Proteomes" id="UP000277864">
    <property type="component" value="Unassembled WGS sequence"/>
</dbReference>
<evidence type="ECO:0000256" key="7">
    <source>
        <dbReference type="SAM" id="Phobius"/>
    </source>
</evidence>
<feature type="transmembrane region" description="Helical" evidence="7">
    <location>
        <begin position="117"/>
        <end position="135"/>
    </location>
</feature>
<evidence type="ECO:0000256" key="1">
    <source>
        <dbReference type="ARBA" id="ARBA00004141"/>
    </source>
</evidence>
<evidence type="ECO:0000256" key="6">
    <source>
        <dbReference type="ARBA" id="ARBA00023136"/>
    </source>
</evidence>
<feature type="domain" description="Peptidase S54 rhomboid" evidence="8">
    <location>
        <begin position="76"/>
        <end position="217"/>
    </location>
</feature>
<keyword evidence="6 7" id="KW-0472">Membrane</keyword>
<organism evidence="9 10">
    <name type="scientific">Vagococcus humatus</name>
    <dbReference type="NCBI Taxonomy" id="1889241"/>
    <lineage>
        <taxon>Bacteria</taxon>
        <taxon>Bacillati</taxon>
        <taxon>Bacillota</taxon>
        <taxon>Bacilli</taxon>
        <taxon>Lactobacillales</taxon>
        <taxon>Enterococcaceae</taxon>
        <taxon>Vagococcus</taxon>
    </lineage>
</organism>
<dbReference type="InterPro" id="IPR022764">
    <property type="entry name" value="Peptidase_S54_rhomboid_dom"/>
</dbReference>